<comment type="caution">
    <text evidence="2">The sequence shown here is derived from an EMBL/GenBank/DDBJ whole genome shotgun (WGS) entry which is preliminary data.</text>
</comment>
<evidence type="ECO:0000256" key="1">
    <source>
        <dbReference type="SAM" id="MobiDB-lite"/>
    </source>
</evidence>
<organism evidence="2 3">
    <name type="scientific">Rhizoctonia solani</name>
    <dbReference type="NCBI Taxonomy" id="456999"/>
    <lineage>
        <taxon>Eukaryota</taxon>
        <taxon>Fungi</taxon>
        <taxon>Dikarya</taxon>
        <taxon>Basidiomycota</taxon>
        <taxon>Agaricomycotina</taxon>
        <taxon>Agaricomycetes</taxon>
        <taxon>Cantharellales</taxon>
        <taxon>Ceratobasidiaceae</taxon>
        <taxon>Rhizoctonia</taxon>
    </lineage>
</organism>
<protein>
    <submittedName>
        <fullName evidence="2">Uncharacterized protein</fullName>
    </submittedName>
</protein>
<evidence type="ECO:0000313" key="3">
    <source>
        <dbReference type="Proteomes" id="UP000663853"/>
    </source>
</evidence>
<dbReference type="Proteomes" id="UP000663853">
    <property type="component" value="Unassembled WGS sequence"/>
</dbReference>
<sequence length="142" mass="15887">MGYITNSEIKFEDEQDPISPPQSPRLVATHAQAITEKVASTNSDLDNTVAHDYAVLCCEEFSLTDTDKAAVLQVSQNPKSTPVALHAFLSQELRNLNPWVVRNRDGLAEHWWIVIGTPRIPHPPSHVPVQLRHPSTVQTRHI</sequence>
<dbReference type="EMBL" id="CAJMXA010000485">
    <property type="protein sequence ID" value="CAE6432730.1"/>
    <property type="molecule type" value="Genomic_DNA"/>
</dbReference>
<dbReference type="AlphaFoldDB" id="A0A8H2XTQ0"/>
<reference evidence="2" key="1">
    <citation type="submission" date="2021-01" db="EMBL/GenBank/DDBJ databases">
        <authorList>
            <person name="Kaushik A."/>
        </authorList>
    </citation>
    <scope>NUCLEOTIDE SEQUENCE</scope>
    <source>
        <strain evidence="2">AG6-10EEA</strain>
    </source>
</reference>
<gene>
    <name evidence="2" type="ORF">RDB_LOCUS26024</name>
</gene>
<proteinExistence type="predicted"/>
<feature type="region of interest" description="Disordered" evidence="1">
    <location>
        <begin position="1"/>
        <end position="23"/>
    </location>
</feature>
<evidence type="ECO:0000313" key="2">
    <source>
        <dbReference type="EMBL" id="CAE6432730.1"/>
    </source>
</evidence>
<accession>A0A8H2XTQ0</accession>
<name>A0A8H2XTQ0_9AGAM</name>